<gene>
    <name evidence="2" type="ORF">HUJ06_000239</name>
</gene>
<comment type="caution">
    <text evidence="2">The sequence shown here is derived from an EMBL/GenBank/DDBJ whole genome shotgun (WGS) entry which is preliminary data.</text>
</comment>
<proteinExistence type="predicted"/>
<dbReference type="InterPro" id="IPR056924">
    <property type="entry name" value="SH3_Tf2-1"/>
</dbReference>
<dbReference type="PANTHER" id="PTHR46148">
    <property type="entry name" value="CHROMO DOMAIN-CONTAINING PROTEIN"/>
    <property type="match status" value="1"/>
</dbReference>
<feature type="domain" description="Tf2-1-like SH3-like" evidence="1">
    <location>
        <begin position="5"/>
        <end position="50"/>
    </location>
</feature>
<accession>A0A822ZEY6</accession>
<dbReference type="PANTHER" id="PTHR46148:SF52">
    <property type="entry name" value="OS04G0603800 PROTEIN"/>
    <property type="match status" value="1"/>
</dbReference>
<evidence type="ECO:0000313" key="3">
    <source>
        <dbReference type="Proteomes" id="UP000607653"/>
    </source>
</evidence>
<sequence>MVKRTWYKLLSRYYGPFKILERVRTISYWLDLPESSKLHHVFHVSLLKKSVE</sequence>
<protein>
    <recommendedName>
        <fullName evidence="1">Tf2-1-like SH3-like domain-containing protein</fullName>
    </recommendedName>
</protein>
<dbReference type="EMBL" id="DUZY01000006">
    <property type="protein sequence ID" value="DAD42009.1"/>
    <property type="molecule type" value="Genomic_DNA"/>
</dbReference>
<reference evidence="2 3" key="1">
    <citation type="journal article" date="2020" name="Mol. Biol. Evol.">
        <title>Distinct Expression and Methylation Patterns for Genes with Different Fates following a Single Whole-Genome Duplication in Flowering Plants.</title>
        <authorList>
            <person name="Shi T."/>
            <person name="Rahmani R.S."/>
            <person name="Gugger P.F."/>
            <person name="Wang M."/>
            <person name="Li H."/>
            <person name="Zhang Y."/>
            <person name="Li Z."/>
            <person name="Wang Q."/>
            <person name="Van de Peer Y."/>
            <person name="Marchal K."/>
            <person name="Chen J."/>
        </authorList>
    </citation>
    <scope>NUCLEOTIDE SEQUENCE [LARGE SCALE GENOMIC DNA]</scope>
    <source>
        <tissue evidence="2">Leaf</tissue>
    </source>
</reference>
<evidence type="ECO:0000313" key="2">
    <source>
        <dbReference type="EMBL" id="DAD42009.1"/>
    </source>
</evidence>
<dbReference type="Pfam" id="PF24626">
    <property type="entry name" value="SH3_Tf2-1"/>
    <property type="match status" value="1"/>
</dbReference>
<dbReference type="AlphaFoldDB" id="A0A822ZEY6"/>
<dbReference type="Proteomes" id="UP000607653">
    <property type="component" value="Unassembled WGS sequence"/>
</dbReference>
<organism evidence="2 3">
    <name type="scientific">Nelumbo nucifera</name>
    <name type="common">Sacred lotus</name>
    <dbReference type="NCBI Taxonomy" id="4432"/>
    <lineage>
        <taxon>Eukaryota</taxon>
        <taxon>Viridiplantae</taxon>
        <taxon>Streptophyta</taxon>
        <taxon>Embryophyta</taxon>
        <taxon>Tracheophyta</taxon>
        <taxon>Spermatophyta</taxon>
        <taxon>Magnoliopsida</taxon>
        <taxon>Proteales</taxon>
        <taxon>Nelumbonaceae</taxon>
        <taxon>Nelumbo</taxon>
    </lineage>
</organism>
<name>A0A822ZEY6_NELNU</name>
<keyword evidence="3" id="KW-1185">Reference proteome</keyword>
<evidence type="ECO:0000259" key="1">
    <source>
        <dbReference type="Pfam" id="PF24626"/>
    </source>
</evidence>